<evidence type="ECO:0000313" key="8">
    <source>
        <dbReference type="Proteomes" id="UP000244240"/>
    </source>
</evidence>
<dbReference type="InterPro" id="IPR007484">
    <property type="entry name" value="Peptidase_M28"/>
</dbReference>
<comment type="caution">
    <text evidence="7">The sequence shown here is derived from an EMBL/GenBank/DDBJ whole genome shotgun (WGS) entry which is preliminary data.</text>
</comment>
<dbReference type="CDD" id="cd02121">
    <property type="entry name" value="PA_GCPII_like"/>
    <property type="match status" value="1"/>
</dbReference>
<evidence type="ECO:0000256" key="1">
    <source>
        <dbReference type="ARBA" id="ARBA00005634"/>
    </source>
</evidence>
<dbReference type="PANTHER" id="PTHR10404">
    <property type="entry name" value="N-ACETYLATED-ALPHA-LINKED ACIDIC DIPEPTIDASE"/>
    <property type="match status" value="1"/>
</dbReference>
<dbReference type="FunFam" id="3.40.630.10:FF:000101">
    <property type="entry name" value="N-acetylated alpha-linked acidic dipeptidase like 1"/>
    <property type="match status" value="1"/>
</dbReference>
<evidence type="ECO:0000259" key="6">
    <source>
        <dbReference type="Pfam" id="PF04389"/>
    </source>
</evidence>
<organism evidence="7 8">
    <name type="scientific">Melghirimyces profundicolus</name>
    <dbReference type="NCBI Taxonomy" id="1242148"/>
    <lineage>
        <taxon>Bacteria</taxon>
        <taxon>Bacillati</taxon>
        <taxon>Bacillota</taxon>
        <taxon>Bacilli</taxon>
        <taxon>Bacillales</taxon>
        <taxon>Thermoactinomycetaceae</taxon>
        <taxon>Melghirimyces</taxon>
    </lineage>
</organism>
<feature type="region of interest" description="Disordered" evidence="3">
    <location>
        <begin position="255"/>
        <end position="281"/>
    </location>
</feature>
<dbReference type="InterPro" id="IPR039373">
    <property type="entry name" value="Peptidase_M28B"/>
</dbReference>
<keyword evidence="2" id="KW-0175">Coiled coil</keyword>
<evidence type="ECO:0000259" key="5">
    <source>
        <dbReference type="Pfam" id="PF04253"/>
    </source>
</evidence>
<dbReference type="FunFam" id="3.50.30.30:FF:000045">
    <property type="entry name" value="Predicted protein"/>
    <property type="match status" value="1"/>
</dbReference>
<dbReference type="Gene3D" id="3.40.630.10">
    <property type="entry name" value="Zn peptidases"/>
    <property type="match status" value="1"/>
</dbReference>
<feature type="coiled-coil region" evidence="2">
    <location>
        <begin position="584"/>
        <end position="611"/>
    </location>
</feature>
<evidence type="ECO:0000256" key="2">
    <source>
        <dbReference type="SAM" id="Coils"/>
    </source>
</evidence>
<accession>A0A2T6C7T3</accession>
<dbReference type="Gene3D" id="3.50.30.30">
    <property type="match status" value="1"/>
</dbReference>
<dbReference type="PANTHER" id="PTHR10404:SF46">
    <property type="entry name" value="VACUOLAR PROTEIN SORTING-ASSOCIATED PROTEIN 70"/>
    <property type="match status" value="1"/>
</dbReference>
<dbReference type="Pfam" id="PF04253">
    <property type="entry name" value="TFR_dimer"/>
    <property type="match status" value="1"/>
</dbReference>
<dbReference type="InterPro" id="IPR003137">
    <property type="entry name" value="PA_domain"/>
</dbReference>
<feature type="domain" description="PA" evidence="4">
    <location>
        <begin position="157"/>
        <end position="243"/>
    </location>
</feature>
<dbReference type="InterPro" id="IPR036757">
    <property type="entry name" value="TFR-like_dimer_dom_sf"/>
</dbReference>
<dbReference type="Proteomes" id="UP000244240">
    <property type="component" value="Unassembled WGS sequence"/>
</dbReference>
<feature type="domain" description="Peptidase M28" evidence="6">
    <location>
        <begin position="338"/>
        <end position="525"/>
    </location>
</feature>
<evidence type="ECO:0000256" key="3">
    <source>
        <dbReference type="SAM" id="MobiDB-lite"/>
    </source>
</evidence>
<evidence type="ECO:0000313" key="7">
    <source>
        <dbReference type="EMBL" id="PTX64381.1"/>
    </source>
</evidence>
<dbReference type="AlphaFoldDB" id="A0A2T6C7T3"/>
<evidence type="ECO:0000259" key="4">
    <source>
        <dbReference type="Pfam" id="PF02225"/>
    </source>
</evidence>
<comment type="similarity">
    <text evidence="1">Belongs to the peptidase M28 family. M28B subfamily.</text>
</comment>
<dbReference type="OrthoDB" id="233977at2"/>
<protein>
    <submittedName>
        <fullName evidence="7">N-acetylated-alpha-linked acidic dipeptidase</fullName>
    </submittedName>
</protein>
<feature type="domain" description="Transferrin receptor-like dimerisation" evidence="5">
    <location>
        <begin position="588"/>
        <end position="697"/>
    </location>
</feature>
<dbReference type="Gene3D" id="1.20.930.40">
    <property type="entry name" value="Transferrin receptor-like, dimerisation domain"/>
    <property type="match status" value="1"/>
</dbReference>
<dbReference type="SUPFAM" id="SSF47672">
    <property type="entry name" value="Transferrin receptor-like dimerisation domain"/>
    <property type="match status" value="1"/>
</dbReference>
<gene>
    <name evidence="7" type="ORF">C8P63_103167</name>
</gene>
<dbReference type="SUPFAM" id="SSF53187">
    <property type="entry name" value="Zn-dependent exopeptidases"/>
    <property type="match status" value="1"/>
</dbReference>
<name>A0A2T6C7T3_9BACL</name>
<proteinExistence type="inferred from homology"/>
<dbReference type="InterPro" id="IPR046450">
    <property type="entry name" value="PA_dom_sf"/>
</dbReference>
<dbReference type="SUPFAM" id="SSF52025">
    <property type="entry name" value="PA domain"/>
    <property type="match status" value="1"/>
</dbReference>
<reference evidence="7 8" key="1">
    <citation type="submission" date="2018-04" db="EMBL/GenBank/DDBJ databases">
        <title>Genomic Encyclopedia of Archaeal and Bacterial Type Strains, Phase II (KMG-II): from individual species to whole genera.</title>
        <authorList>
            <person name="Goeker M."/>
        </authorList>
    </citation>
    <scope>NUCLEOTIDE SEQUENCE [LARGE SCALE GENOMIC DNA]</scope>
    <source>
        <strain evidence="7 8">DSM 45787</strain>
    </source>
</reference>
<dbReference type="EMBL" id="QBKR01000003">
    <property type="protein sequence ID" value="PTX64381.1"/>
    <property type="molecule type" value="Genomic_DNA"/>
</dbReference>
<dbReference type="InterPro" id="IPR007365">
    <property type="entry name" value="TFR-like_dimer_dom"/>
</dbReference>
<keyword evidence="8" id="KW-1185">Reference proteome</keyword>
<sequence>MHVRKAVMGFLAAGLVATTGFSTHASFVQAKVETDSLKGFSMERSQWQRKFEKKFSEAVSKNTIGEYSRTMSKRPSLVGSKGNIASLMYAVKELKKAGLNPQIRSYDVYLSTPKNISVTQTAPEKRELNVMEDLPEDAPFKNEIVPGYNAYSPSGTVEGELVYANYGRPEDFEELERQGVSVEGKIVIARYGANFRGVKPDLAAQRGAAGMLIYSDPEDDGYKKGEVYPNGPWRPSDSIQRGSILPIYRYPGDPLTPGAPSLPGQKRLDPKDTENLPTIPTTPISYGEAQYLLKSMKGPLAPKDWQGGLPFDYHLGPGPAKTKLDLDIEYDQQPVNDVIVKIPGTKYPEQSIVIGAHRDTWTYGARDNTSGWSSAMEIARVMGKMYKEGWRPDRTIIIAGWDGEEYGLLGSTEWAEEKRAKLKQHAVAYLNMDGPGGKFFSVQAVPSMRDVIYSVTKEVTEPRNGKSIYEDWVDRSDEEEPTIGKLGSGSDYTAFLQHNGVPSINIRFTTPNGFYHSAYDNTDSVERFIDPNYEHHAAGARLNGILALRLANADVLPIQYSAYAENVEKLLLDMVEKGAPKEVLKGSIEASKEWQEAARDLEEKAASLIQDGVTPAEKKQLEWINKALLKQERDLIQEEGIPSRPWYKHQIWAPGLTTGYAAQPLPALGEALESGDEKSLEQATDWLEASLKHATETAESVTR</sequence>
<dbReference type="Pfam" id="PF02225">
    <property type="entry name" value="PA"/>
    <property type="match status" value="1"/>
</dbReference>
<dbReference type="Pfam" id="PF04389">
    <property type="entry name" value="Peptidase_M28"/>
    <property type="match status" value="1"/>
</dbReference>
<dbReference type="RefSeq" id="WP_108021932.1">
    <property type="nucleotide sequence ID" value="NZ_QBKR01000003.1"/>
</dbReference>